<keyword evidence="3" id="KW-1185">Reference proteome</keyword>
<protein>
    <submittedName>
        <fullName evidence="2">Uncharacterized protein</fullName>
    </submittedName>
</protein>
<gene>
    <name evidence="2" type="ORF">OIT47_004985</name>
</gene>
<sequence>MMAVTFPGLTGWPKTTLFVTLFVLGALAVLISGMPGIRNWVDTAAWLTGWAISIIILSLNGGPAKFGTMPLQIAGAMLAGIFIVGVLGRIVVDALSKQN</sequence>
<organism evidence="2 3">
    <name type="scientific">Weissella fermenti</name>
    <dbReference type="NCBI Taxonomy" id="2987699"/>
    <lineage>
        <taxon>Bacteria</taxon>
        <taxon>Bacillati</taxon>
        <taxon>Bacillota</taxon>
        <taxon>Bacilli</taxon>
        <taxon>Lactobacillales</taxon>
        <taxon>Lactobacillaceae</taxon>
        <taxon>Weissella</taxon>
    </lineage>
</organism>
<reference evidence="2" key="1">
    <citation type="submission" date="2023-03" db="EMBL/GenBank/DDBJ databases">
        <title>Comparative genomics of Weissella fermenti BK2, and weissella type species.</title>
        <authorList>
            <person name="Lee J.K."/>
            <person name="Baek J.H."/>
            <person name="Kim J.M."/>
            <person name="Choi D.G."/>
            <person name="Jeon C.O."/>
        </authorList>
    </citation>
    <scope>NUCLEOTIDE SEQUENCE</scope>
    <source>
        <strain evidence="2">BK2</strain>
    </source>
</reference>
<comment type="caution">
    <text evidence="2">The sequence shown here is derived from an EMBL/GenBank/DDBJ whole genome shotgun (WGS) entry which is preliminary data.</text>
</comment>
<dbReference type="EMBL" id="JAOZFC020000001">
    <property type="protein sequence ID" value="MDF9299642.1"/>
    <property type="molecule type" value="Genomic_DNA"/>
</dbReference>
<keyword evidence="1" id="KW-1133">Transmembrane helix</keyword>
<feature type="transmembrane region" description="Helical" evidence="1">
    <location>
        <begin position="73"/>
        <end position="92"/>
    </location>
</feature>
<feature type="transmembrane region" description="Helical" evidence="1">
    <location>
        <begin position="43"/>
        <end position="61"/>
    </location>
</feature>
<evidence type="ECO:0000256" key="1">
    <source>
        <dbReference type="SAM" id="Phobius"/>
    </source>
</evidence>
<keyword evidence="1" id="KW-0472">Membrane</keyword>
<dbReference type="RefSeq" id="WP_242458285.1">
    <property type="nucleotide sequence ID" value="NZ_JAOZFC020000001.1"/>
</dbReference>
<feature type="transmembrane region" description="Helical" evidence="1">
    <location>
        <begin position="12"/>
        <end position="31"/>
    </location>
</feature>
<evidence type="ECO:0000313" key="3">
    <source>
        <dbReference type="Proteomes" id="UP001146336"/>
    </source>
</evidence>
<proteinExistence type="predicted"/>
<evidence type="ECO:0000313" key="2">
    <source>
        <dbReference type="EMBL" id="MDF9299642.1"/>
    </source>
</evidence>
<keyword evidence="1" id="KW-0812">Transmembrane</keyword>
<name>A0ABT6D7G6_9LACO</name>
<dbReference type="Proteomes" id="UP001146336">
    <property type="component" value="Unassembled WGS sequence"/>
</dbReference>
<accession>A0ABT6D7G6</accession>